<dbReference type="STRING" id="7375.A0A0L0CC18"/>
<evidence type="ECO:0000256" key="1">
    <source>
        <dbReference type="PROSITE-ProRule" id="PRU00339"/>
    </source>
</evidence>
<dbReference type="InterPro" id="IPR011990">
    <property type="entry name" value="TPR-like_helical_dom_sf"/>
</dbReference>
<keyword evidence="3" id="KW-1185">Reference proteome</keyword>
<keyword evidence="1" id="KW-0802">TPR repeat</keyword>
<dbReference type="Gene3D" id="1.25.40.10">
    <property type="entry name" value="Tetratricopeptide repeat domain"/>
    <property type="match status" value="1"/>
</dbReference>
<accession>A0A0L0CC18</accession>
<dbReference type="SMART" id="SM00028">
    <property type="entry name" value="TPR"/>
    <property type="match status" value="2"/>
</dbReference>
<gene>
    <name evidence="2" type="ORF">FF38_08543</name>
</gene>
<dbReference type="InterPro" id="IPR019734">
    <property type="entry name" value="TPR_rpt"/>
</dbReference>
<dbReference type="GO" id="GO:0005813">
    <property type="term" value="C:centrosome"/>
    <property type="evidence" value="ECO:0007669"/>
    <property type="project" value="TreeGrafter"/>
</dbReference>
<evidence type="ECO:0000313" key="2">
    <source>
        <dbReference type="EMBL" id="KNC29953.1"/>
    </source>
</evidence>
<organism evidence="2 3">
    <name type="scientific">Lucilia cuprina</name>
    <name type="common">Green bottle fly</name>
    <name type="synonym">Australian sheep blowfly</name>
    <dbReference type="NCBI Taxonomy" id="7375"/>
    <lineage>
        <taxon>Eukaryota</taxon>
        <taxon>Metazoa</taxon>
        <taxon>Ecdysozoa</taxon>
        <taxon>Arthropoda</taxon>
        <taxon>Hexapoda</taxon>
        <taxon>Insecta</taxon>
        <taxon>Pterygota</taxon>
        <taxon>Neoptera</taxon>
        <taxon>Endopterygota</taxon>
        <taxon>Diptera</taxon>
        <taxon>Brachycera</taxon>
        <taxon>Muscomorpha</taxon>
        <taxon>Oestroidea</taxon>
        <taxon>Calliphoridae</taxon>
        <taxon>Luciliinae</taxon>
        <taxon>Lucilia</taxon>
    </lineage>
</organism>
<dbReference type="InterPro" id="IPR043195">
    <property type="entry name" value="TTC12"/>
</dbReference>
<proteinExistence type="predicted"/>
<dbReference type="PANTHER" id="PTHR46540:SF1">
    <property type="entry name" value="TETRATRICOPEPTIDE REPEAT PROTEIN 12"/>
    <property type="match status" value="1"/>
</dbReference>
<dbReference type="PROSITE" id="PS50005">
    <property type="entry name" value="TPR"/>
    <property type="match status" value="1"/>
</dbReference>
<protein>
    <submittedName>
        <fullName evidence="2">Uncharacterized protein</fullName>
    </submittedName>
</protein>
<dbReference type="GO" id="GO:0070286">
    <property type="term" value="P:axonemal dynein complex assembly"/>
    <property type="evidence" value="ECO:0007669"/>
    <property type="project" value="TreeGrafter"/>
</dbReference>
<dbReference type="Proteomes" id="UP000037069">
    <property type="component" value="Unassembled WGS sequence"/>
</dbReference>
<dbReference type="EMBL" id="JRES01000608">
    <property type="protein sequence ID" value="KNC29953.1"/>
    <property type="molecule type" value="Genomic_DNA"/>
</dbReference>
<feature type="repeat" description="TPR" evidence="1">
    <location>
        <begin position="134"/>
        <end position="167"/>
    </location>
</feature>
<comment type="caution">
    <text evidence="2">The sequence shown here is derived from an EMBL/GenBank/DDBJ whole genome shotgun (WGS) entry which is preliminary data.</text>
</comment>
<dbReference type="GO" id="GO:0005737">
    <property type="term" value="C:cytoplasm"/>
    <property type="evidence" value="ECO:0007669"/>
    <property type="project" value="TreeGrafter"/>
</dbReference>
<dbReference type="SUPFAM" id="SSF48452">
    <property type="entry name" value="TPR-like"/>
    <property type="match status" value="1"/>
</dbReference>
<dbReference type="OMA" id="WLYQAHA"/>
<dbReference type="Pfam" id="PF13414">
    <property type="entry name" value="TPR_11"/>
    <property type="match status" value="1"/>
</dbReference>
<dbReference type="GO" id="GO:0007288">
    <property type="term" value="P:sperm axoneme assembly"/>
    <property type="evidence" value="ECO:0007669"/>
    <property type="project" value="TreeGrafter"/>
</dbReference>
<dbReference type="PANTHER" id="PTHR46540">
    <property type="entry name" value="TETRATRICOPEPTIDE REPEAT PROTEIN 12"/>
    <property type="match status" value="1"/>
</dbReference>
<dbReference type="OrthoDB" id="2017782at2759"/>
<name>A0A0L0CC18_LUCCU</name>
<reference evidence="2 3" key="1">
    <citation type="journal article" date="2015" name="Nat. Commun.">
        <title>Lucilia cuprina genome unlocks parasitic fly biology to underpin future interventions.</title>
        <authorList>
            <person name="Anstead C.A."/>
            <person name="Korhonen P.K."/>
            <person name="Young N.D."/>
            <person name="Hall R.S."/>
            <person name="Jex A.R."/>
            <person name="Murali S.C."/>
            <person name="Hughes D.S."/>
            <person name="Lee S.F."/>
            <person name="Perry T."/>
            <person name="Stroehlein A.J."/>
            <person name="Ansell B.R."/>
            <person name="Breugelmans B."/>
            <person name="Hofmann A."/>
            <person name="Qu J."/>
            <person name="Dugan S."/>
            <person name="Lee S.L."/>
            <person name="Chao H."/>
            <person name="Dinh H."/>
            <person name="Han Y."/>
            <person name="Doddapaneni H.V."/>
            <person name="Worley K.C."/>
            <person name="Muzny D.M."/>
            <person name="Ioannidis P."/>
            <person name="Waterhouse R.M."/>
            <person name="Zdobnov E.M."/>
            <person name="James P.J."/>
            <person name="Bagnall N.H."/>
            <person name="Kotze A.C."/>
            <person name="Gibbs R.A."/>
            <person name="Richards S."/>
            <person name="Batterham P."/>
            <person name="Gasser R.B."/>
        </authorList>
    </citation>
    <scope>NUCLEOTIDE SEQUENCE [LARGE SCALE GENOMIC DNA]</scope>
    <source>
        <strain evidence="2 3">LS</strain>
        <tissue evidence="2">Full body</tissue>
    </source>
</reference>
<sequence>MNTPGLDEDFLEFESKKQLTMNTPGLDEDFLEFESKVNQVMKLLEDISNANKKEGEEGATKKSATKNIMDEINENDFIITVKEDRTSINKKSTTKIEDTDKKDVAEMDKFTFMKQLEQDAEERAKNKRERERIAQNFRSLGNEAFRKQNYEKAINMYTKAIDHVKDSPILYNNRALSYMKLKNYKRAIMDCDYVLNKLEEKNLRSWLYRAAAYKRCGDEKNFETSIKLARKSNPKKTGFIDDFLDKFARESI</sequence>
<evidence type="ECO:0000313" key="3">
    <source>
        <dbReference type="Proteomes" id="UP000037069"/>
    </source>
</evidence>
<dbReference type="AlphaFoldDB" id="A0A0L0CC18"/>